<keyword evidence="3" id="KW-0326">Glycosidase</keyword>
<dbReference type="STRING" id="1220578.FPE01S_02_03290"/>
<evidence type="ECO:0000256" key="1">
    <source>
        <dbReference type="ARBA" id="ARBA00007734"/>
    </source>
</evidence>
<dbReference type="SUPFAM" id="SSF53955">
    <property type="entry name" value="Lysozyme-like"/>
    <property type="match status" value="1"/>
</dbReference>
<evidence type="ECO:0000313" key="3">
    <source>
        <dbReference type="EMBL" id="GAO43225.1"/>
    </source>
</evidence>
<keyword evidence="3" id="KW-0378">Hydrolase</keyword>
<dbReference type="GO" id="GO:0016798">
    <property type="term" value="F:hydrolase activity, acting on glycosyl bonds"/>
    <property type="evidence" value="ECO:0007669"/>
    <property type="project" value="UniProtKB-KW"/>
</dbReference>
<dbReference type="Proteomes" id="UP000033121">
    <property type="component" value="Unassembled WGS sequence"/>
</dbReference>
<dbReference type="PANTHER" id="PTHR37423:SF2">
    <property type="entry name" value="MEMBRANE-BOUND LYTIC MUREIN TRANSGLYCOSYLASE C"/>
    <property type="match status" value="1"/>
</dbReference>
<dbReference type="CDD" id="cd16894">
    <property type="entry name" value="MltD-like"/>
    <property type="match status" value="1"/>
</dbReference>
<comment type="similarity">
    <text evidence="1">Belongs to the transglycosylase Slt family.</text>
</comment>
<dbReference type="EMBL" id="BBWV01000002">
    <property type="protein sequence ID" value="GAO43225.1"/>
    <property type="molecule type" value="Genomic_DNA"/>
</dbReference>
<dbReference type="AlphaFoldDB" id="A0A0E9N1K4"/>
<accession>A0A0E9N1K4</accession>
<keyword evidence="4" id="KW-1185">Reference proteome</keyword>
<sequence>MEAYLRSNEEALVAIRKSSRGTFSMMEKILRKYKLPVELKYLAVVESELKSTALSPVGALGTWQLMPETARDLGLQVSDSIDERLNSRLSTKAAALYLRDLYGEFDNWLLALAAYNCGPGPVYKAIKKSGSRDFFELQQYLPQESRGHVQKYIATHWYFEGKHSAFVPSTF</sequence>
<proteinExistence type="inferred from homology"/>
<dbReference type="Pfam" id="PF01464">
    <property type="entry name" value="SLT"/>
    <property type="match status" value="1"/>
</dbReference>
<dbReference type="InterPro" id="IPR008258">
    <property type="entry name" value="Transglycosylase_SLT_dom_1"/>
</dbReference>
<dbReference type="PANTHER" id="PTHR37423">
    <property type="entry name" value="SOLUBLE LYTIC MUREIN TRANSGLYCOSYLASE-RELATED"/>
    <property type="match status" value="1"/>
</dbReference>
<gene>
    <name evidence="3" type="ORF">FPE01S_02_03290</name>
</gene>
<name>A0A0E9N1K4_9BACT</name>
<dbReference type="InterPro" id="IPR023346">
    <property type="entry name" value="Lysozyme-like_dom_sf"/>
</dbReference>
<dbReference type="Gene3D" id="1.10.530.10">
    <property type="match status" value="1"/>
</dbReference>
<reference evidence="3 4" key="1">
    <citation type="submission" date="2015-04" db="EMBL/GenBank/DDBJ databases">
        <title>Whole genome shotgun sequence of Flavihumibacter petaseus NBRC 106054.</title>
        <authorList>
            <person name="Miyazawa S."/>
            <person name="Hosoyama A."/>
            <person name="Hashimoto M."/>
            <person name="Noguchi M."/>
            <person name="Tsuchikane K."/>
            <person name="Ohji S."/>
            <person name="Yamazoe A."/>
            <person name="Ichikawa N."/>
            <person name="Kimura A."/>
            <person name="Fujita N."/>
        </authorList>
    </citation>
    <scope>NUCLEOTIDE SEQUENCE [LARGE SCALE GENOMIC DNA]</scope>
    <source>
        <strain evidence="3 4">NBRC 106054</strain>
    </source>
</reference>
<comment type="caution">
    <text evidence="3">The sequence shown here is derived from an EMBL/GenBank/DDBJ whole genome shotgun (WGS) entry which is preliminary data.</text>
</comment>
<feature type="domain" description="Transglycosylase SLT" evidence="2">
    <location>
        <begin position="30"/>
        <end position="135"/>
    </location>
</feature>
<evidence type="ECO:0000313" key="4">
    <source>
        <dbReference type="Proteomes" id="UP000033121"/>
    </source>
</evidence>
<organism evidence="3 4">
    <name type="scientific">Flavihumibacter petaseus NBRC 106054</name>
    <dbReference type="NCBI Taxonomy" id="1220578"/>
    <lineage>
        <taxon>Bacteria</taxon>
        <taxon>Pseudomonadati</taxon>
        <taxon>Bacteroidota</taxon>
        <taxon>Chitinophagia</taxon>
        <taxon>Chitinophagales</taxon>
        <taxon>Chitinophagaceae</taxon>
        <taxon>Flavihumibacter</taxon>
    </lineage>
</organism>
<evidence type="ECO:0000259" key="2">
    <source>
        <dbReference type="Pfam" id="PF01464"/>
    </source>
</evidence>
<protein>
    <submittedName>
        <fullName evidence="3">Putative glycosidase</fullName>
    </submittedName>
</protein>